<comment type="caution">
    <text evidence="4">The sequence shown here is derived from an EMBL/GenBank/DDBJ whole genome shotgun (WGS) entry which is preliminary data.</text>
</comment>
<dbReference type="SUPFAM" id="SSF51126">
    <property type="entry name" value="Pectin lyase-like"/>
    <property type="match status" value="1"/>
</dbReference>
<name>F9W9A9_TRYCI</name>
<reference evidence="4 5" key="2">
    <citation type="journal article" date="2012" name="Proc. Natl. Acad. Sci. U.S.A.">
        <title>Antigenic diversity is generated by distinct evolutionary mechanisms in African trypanosome species.</title>
        <authorList>
            <person name="Jackson A.P."/>
            <person name="Berry A."/>
            <person name="Aslett M."/>
            <person name="Allison H.C."/>
            <person name="Burton P."/>
            <person name="Vavrova-Anderson J."/>
            <person name="Brown R."/>
            <person name="Browne H."/>
            <person name="Corton N."/>
            <person name="Hauser H."/>
            <person name="Gamble J."/>
            <person name="Gilderthorp R."/>
            <person name="Marcello L."/>
            <person name="McQuillan J."/>
            <person name="Otto T.D."/>
            <person name="Quail M.A."/>
            <person name="Sanders M.J."/>
            <person name="van Tonder A."/>
            <person name="Ginger M.L."/>
            <person name="Field M.C."/>
            <person name="Barry J.D."/>
            <person name="Hertz-Fowler C."/>
            <person name="Berriman M."/>
        </authorList>
    </citation>
    <scope>NUCLEOTIDE SEQUENCE [LARGE SCALE GENOMIC DNA]</scope>
    <source>
        <strain evidence="4 5">IL3000</strain>
    </source>
</reference>
<gene>
    <name evidence="4" type="ORF">TCIL3000_0_44990</name>
</gene>
<sequence>MSRCRGSNKTVETSVFMHKGTRIELFNNVILNYKVSVVTQPGAWGRIEKNWIINASRCVISAPFCNTLFSANRMLTAKECGIFAYGGIFVGNEVTQCPTGVVVRNPVEYAGYSLIPNTSKGSHNLLLSENRIHTCDICGIFVAGVGRIESNVVYNCKNNMTISCPTKSEQGEKIPQISGNAIFDGVVGMLIMSRGDAIIEGNNIFDNDTYAVMSKKGAQGKLTSNNISSPLKDGTLAIDEGSGTKLVSNTIRNQFSPVYNKTLAPQRAVERLQMEDTLKNELQEQGKRASAFARACTEVEKEMRLTFNSLKDSCNVEGYGVSVGMILSNCIQRSLLDNDEVDLRGIDIPALDGPEEPKQGDQDPSNPHDSKEVLPAITGFGPSSPRSGCSYEVYIHIINAGDAEQEIDQIAEDVNSVFTTLSLALQIPLPTSVTSRCSDLSIGPPNEQPKMLVVVLPNTKDNACLEVHEKALRNIMQRRHPTPEGGVREQNGICVVPLVSEFFQDHVDSLRTSGGLHPAVQLEDLLSSSNPIYFTSAVSECLEELQQRAESWFLGATGALSKSQSGSGGSNGDVSTGPSAQCLHHLQPGPPEPPVGLSSAPAAEKEAGEQCPVVPTRDKMLHYMSFDLLRKKYVTSTGTRMPENVK</sequence>
<organism evidence="4 5">
    <name type="scientific">Trypanosoma congolense (strain IL3000)</name>
    <dbReference type="NCBI Taxonomy" id="1068625"/>
    <lineage>
        <taxon>Eukaryota</taxon>
        <taxon>Discoba</taxon>
        <taxon>Euglenozoa</taxon>
        <taxon>Kinetoplastea</taxon>
        <taxon>Metakinetoplastina</taxon>
        <taxon>Trypanosomatida</taxon>
        <taxon>Trypanosomatidae</taxon>
        <taxon>Trypanosoma</taxon>
        <taxon>Nannomonas</taxon>
    </lineage>
</organism>
<dbReference type="Proteomes" id="UP000000702">
    <property type="component" value="Unassembled WGS sequence"/>
</dbReference>
<dbReference type="Pfam" id="PF13229">
    <property type="entry name" value="Beta_helix"/>
    <property type="match status" value="1"/>
</dbReference>
<dbReference type="Gene3D" id="2.160.20.10">
    <property type="entry name" value="Single-stranded right-handed beta-helix, Pectin lyase-like"/>
    <property type="match status" value="1"/>
</dbReference>
<dbReference type="PANTHER" id="PTHR22990">
    <property type="entry name" value="F-BOX ONLY PROTEIN"/>
    <property type="match status" value="1"/>
</dbReference>
<keyword evidence="1" id="KW-0677">Repeat</keyword>
<evidence type="ECO:0000313" key="4">
    <source>
        <dbReference type="EMBL" id="CCD13802.1"/>
    </source>
</evidence>
<dbReference type="VEuPathDB" id="TriTrypDB:TcIL3000_0_44990"/>
<evidence type="ECO:0000313" key="5">
    <source>
        <dbReference type="Proteomes" id="UP000000702"/>
    </source>
</evidence>
<evidence type="ECO:0000259" key="3">
    <source>
        <dbReference type="Pfam" id="PF13229"/>
    </source>
</evidence>
<dbReference type="InterPro" id="IPR051550">
    <property type="entry name" value="SCF-Subunits/Alg-Epimerases"/>
</dbReference>
<reference evidence="5" key="1">
    <citation type="submission" date="2011-07" db="EMBL/GenBank/DDBJ databases">
        <title>Divergent evolution of antigenic variation in African trypanosomes.</title>
        <authorList>
            <person name="Jackson A.P."/>
            <person name="Berry A."/>
            <person name="Allison H.C."/>
            <person name="Burton P."/>
            <person name="Anderson J."/>
            <person name="Aslett M."/>
            <person name="Brown R."/>
            <person name="Corton N."/>
            <person name="Harris D."/>
            <person name="Hauser H."/>
            <person name="Gamble J."/>
            <person name="Gilderthorp R."/>
            <person name="McQuillan J."/>
            <person name="Quail M.A."/>
            <person name="Sanders M."/>
            <person name="Van Tonder A."/>
            <person name="Ginger M.L."/>
            <person name="Donelson J.E."/>
            <person name="Field M.C."/>
            <person name="Barry J.D."/>
            <person name="Berriman M."/>
            <person name="Hertz-Fowler C."/>
        </authorList>
    </citation>
    <scope>NUCLEOTIDE SEQUENCE [LARGE SCALE GENOMIC DNA]</scope>
    <source>
        <strain evidence="5">IL3000</strain>
    </source>
</reference>
<keyword evidence="5" id="KW-1185">Reference proteome</keyword>
<feature type="region of interest" description="Disordered" evidence="2">
    <location>
        <begin position="347"/>
        <end position="381"/>
    </location>
</feature>
<dbReference type="EMBL" id="CAEQ01001289">
    <property type="protein sequence ID" value="CCD13802.1"/>
    <property type="molecule type" value="Genomic_DNA"/>
</dbReference>
<accession>F9W9A9</accession>
<dbReference type="AlphaFoldDB" id="F9W9A9"/>
<dbReference type="InterPro" id="IPR011050">
    <property type="entry name" value="Pectin_lyase_fold/virulence"/>
</dbReference>
<dbReference type="InterPro" id="IPR039448">
    <property type="entry name" value="Beta_helix"/>
</dbReference>
<feature type="domain" description="Right handed beta helix" evidence="3">
    <location>
        <begin position="120"/>
        <end position="254"/>
    </location>
</feature>
<feature type="compositionally biased region" description="Basic and acidic residues" evidence="2">
    <location>
        <begin position="355"/>
        <end position="372"/>
    </location>
</feature>
<evidence type="ECO:0000256" key="1">
    <source>
        <dbReference type="ARBA" id="ARBA00022737"/>
    </source>
</evidence>
<dbReference type="GO" id="GO:0006511">
    <property type="term" value="P:ubiquitin-dependent protein catabolic process"/>
    <property type="evidence" value="ECO:0007669"/>
    <property type="project" value="TreeGrafter"/>
</dbReference>
<protein>
    <submittedName>
        <fullName evidence="4">WGS project CAEQ00000000 data, annotated contig 1842</fullName>
    </submittedName>
</protein>
<feature type="region of interest" description="Disordered" evidence="2">
    <location>
        <begin position="560"/>
        <end position="613"/>
    </location>
</feature>
<evidence type="ECO:0000256" key="2">
    <source>
        <dbReference type="SAM" id="MobiDB-lite"/>
    </source>
</evidence>
<dbReference type="PANTHER" id="PTHR22990:SF32">
    <property type="entry name" value="RIGHT HANDED BETA HELIX DOMAIN-CONTAINING PROTEIN"/>
    <property type="match status" value="1"/>
</dbReference>
<proteinExistence type="predicted"/>
<dbReference type="InterPro" id="IPR012334">
    <property type="entry name" value="Pectin_lyas_fold"/>
</dbReference>